<keyword evidence="1 2" id="KW-0732">Signal</keyword>
<dbReference type="STRING" id="1082479.SAMN05216241_102342"/>
<evidence type="ECO:0000256" key="1">
    <source>
        <dbReference type="ARBA" id="ARBA00022729"/>
    </source>
</evidence>
<feature type="domain" description="Solute-binding protein family 3/N-terminal" evidence="3">
    <location>
        <begin position="29"/>
        <end position="252"/>
    </location>
</feature>
<keyword evidence="5" id="KW-1185">Reference proteome</keyword>
<dbReference type="EMBL" id="FNCE01000002">
    <property type="protein sequence ID" value="SDF78429.1"/>
    <property type="molecule type" value="Genomic_DNA"/>
</dbReference>
<organism evidence="4 5">
    <name type="scientific">Limimonas halophila</name>
    <dbReference type="NCBI Taxonomy" id="1082479"/>
    <lineage>
        <taxon>Bacteria</taxon>
        <taxon>Pseudomonadati</taxon>
        <taxon>Pseudomonadota</taxon>
        <taxon>Alphaproteobacteria</taxon>
        <taxon>Rhodospirillales</taxon>
        <taxon>Rhodovibrionaceae</taxon>
        <taxon>Limimonas</taxon>
    </lineage>
</organism>
<dbReference type="SUPFAM" id="SSF53850">
    <property type="entry name" value="Periplasmic binding protein-like II"/>
    <property type="match status" value="1"/>
</dbReference>
<feature type="signal peptide" evidence="2">
    <location>
        <begin position="1"/>
        <end position="20"/>
    </location>
</feature>
<dbReference type="AlphaFoldDB" id="A0A1G7NYJ3"/>
<protein>
    <submittedName>
        <fullName evidence="4">Amino acid ABC transporter substrate-binding protein, PAAT family</fullName>
    </submittedName>
</protein>
<dbReference type="RefSeq" id="WP_090018958.1">
    <property type="nucleotide sequence ID" value="NZ_FNCE01000002.1"/>
</dbReference>
<gene>
    <name evidence="4" type="ORF">SAMN05216241_102342</name>
</gene>
<sequence>MTTSRLFAGVAMAATVTAVAATPSAKAATIELTTVNWAPFYGESLEKGGPVAALAKAAAKEVGHTVTVEFLPWKRAMAMAKRGEKDGMLGAYYTEERDKAFHFTEESFYTVKVGLIADESLGVTSYGSLKDLTQYTIGYQQGWAYPEKFDNADFLEKDPAPNQTASVKKLVHGRVDMVAMSHGIFRNELDKLPNASLDDYVFLEPLLMEGTLHMAISNNAENAAQLARDLDAGLEAIRENGTYERIISKYNM</sequence>
<accession>A0A1G7NYJ3</accession>
<proteinExistence type="predicted"/>
<evidence type="ECO:0000313" key="5">
    <source>
        <dbReference type="Proteomes" id="UP000199415"/>
    </source>
</evidence>
<reference evidence="4 5" key="1">
    <citation type="submission" date="2016-10" db="EMBL/GenBank/DDBJ databases">
        <authorList>
            <person name="de Groot N.N."/>
        </authorList>
    </citation>
    <scope>NUCLEOTIDE SEQUENCE [LARGE SCALE GENOMIC DNA]</scope>
    <source>
        <strain evidence="4 5">DSM 25584</strain>
    </source>
</reference>
<dbReference type="PANTHER" id="PTHR35936">
    <property type="entry name" value="MEMBRANE-BOUND LYTIC MUREIN TRANSGLYCOSYLASE F"/>
    <property type="match status" value="1"/>
</dbReference>
<dbReference type="PANTHER" id="PTHR35936:SF25">
    <property type="entry name" value="ABC TRANSPORTER SUBSTRATE-BINDING PROTEIN"/>
    <property type="match status" value="1"/>
</dbReference>
<evidence type="ECO:0000256" key="2">
    <source>
        <dbReference type="SAM" id="SignalP"/>
    </source>
</evidence>
<feature type="chain" id="PRO_5011557422" evidence="2">
    <location>
        <begin position="21"/>
        <end position="252"/>
    </location>
</feature>
<dbReference type="InterPro" id="IPR001638">
    <property type="entry name" value="Solute-binding_3/MltF_N"/>
</dbReference>
<dbReference type="Gene3D" id="3.40.190.10">
    <property type="entry name" value="Periplasmic binding protein-like II"/>
    <property type="match status" value="2"/>
</dbReference>
<evidence type="ECO:0000313" key="4">
    <source>
        <dbReference type="EMBL" id="SDF78429.1"/>
    </source>
</evidence>
<name>A0A1G7NYJ3_9PROT</name>
<dbReference type="OrthoDB" id="5296159at2"/>
<evidence type="ECO:0000259" key="3">
    <source>
        <dbReference type="SMART" id="SM00062"/>
    </source>
</evidence>
<dbReference type="SMART" id="SM00062">
    <property type="entry name" value="PBPb"/>
    <property type="match status" value="1"/>
</dbReference>
<dbReference type="Proteomes" id="UP000199415">
    <property type="component" value="Unassembled WGS sequence"/>
</dbReference>
<dbReference type="Pfam" id="PF00497">
    <property type="entry name" value="SBP_bac_3"/>
    <property type="match status" value="1"/>
</dbReference>